<protein>
    <submittedName>
        <fullName evidence="2">Aminopeptidase</fullName>
    </submittedName>
</protein>
<gene>
    <name evidence="2" type="ORF">WAT24_05315</name>
</gene>
<dbReference type="Proteomes" id="UP001381174">
    <property type="component" value="Unassembled WGS sequence"/>
</dbReference>
<keyword evidence="2" id="KW-0031">Aminopeptidase</keyword>
<reference evidence="2 3" key="1">
    <citation type="journal article" date="2014" name="Int. J. Syst. Evol. Microbiol.">
        <title>Fulvimonas yonginensis sp. nov., isolated from greenhouse soil, and emended description of the genus Fulvimonas.</title>
        <authorList>
            <person name="Ahn J.H."/>
            <person name="Kim S.J."/>
            <person name="Weon H.Y."/>
            <person name="Hong S.B."/>
            <person name="Seok S.J."/>
            <person name="Kwon S.W."/>
        </authorList>
    </citation>
    <scope>NUCLEOTIDE SEQUENCE [LARGE SCALE GENOMIC DNA]</scope>
    <source>
        <strain evidence="2 3">KACC 16952</strain>
    </source>
</reference>
<keyword evidence="2" id="KW-0645">Protease</keyword>
<dbReference type="GO" id="GO:0004177">
    <property type="term" value="F:aminopeptidase activity"/>
    <property type="evidence" value="ECO:0007669"/>
    <property type="project" value="UniProtKB-KW"/>
</dbReference>
<keyword evidence="2" id="KW-0378">Hydrolase</keyword>
<proteinExistence type="predicted"/>
<dbReference type="RefSeq" id="WP_336806782.1">
    <property type="nucleotide sequence ID" value="NZ_JBBBNY010000002.1"/>
</dbReference>
<comment type="caution">
    <text evidence="2">The sequence shown here is derived from an EMBL/GenBank/DDBJ whole genome shotgun (WGS) entry which is preliminary data.</text>
</comment>
<sequence>MPPSRFRRLAGRLAVVLLSLSLSACSSLRYYGHVAHGEASLLLHRRPIARLLRDPATDPALAARLRLASQARRFATVALGLPENRSYTSYVELHRPYVAWNVFATRPYSVEAVPQCFPIAGCVAYRGYFEQALARQRAAQLRAQGDDVWVGPVPAYSTLGWFADPIVSSMLHWDDDELAGTIFHELAHQKLYVKGDTAFNESFASFVEREGLREWRAARGLPPPDPRGEAMERGFTRLVLDLRDRLKTLYAGSGDEPTLARGKLAEIAAFRQRYARWRDRHWPGDHRYDAWVQAPINNAKLLPFGLYDRWTGAFAVLFERAERQWGGFYASVRVLADEPQAERIRELERLAALQAERQAGSEERVPEGAAHGAGRVEAPADRRGQGSLREGG</sequence>
<dbReference type="Pfam" id="PF10023">
    <property type="entry name" value="Aminopep"/>
    <property type="match status" value="1"/>
</dbReference>
<organism evidence="2 3">
    <name type="scientific">Fulvimonas yonginensis</name>
    <dbReference type="NCBI Taxonomy" id="1495200"/>
    <lineage>
        <taxon>Bacteria</taxon>
        <taxon>Pseudomonadati</taxon>
        <taxon>Pseudomonadota</taxon>
        <taxon>Gammaproteobacteria</taxon>
        <taxon>Lysobacterales</taxon>
        <taxon>Rhodanobacteraceae</taxon>
        <taxon>Fulvimonas</taxon>
    </lineage>
</organism>
<evidence type="ECO:0000313" key="2">
    <source>
        <dbReference type="EMBL" id="MEI7036176.1"/>
    </source>
</evidence>
<name>A0ABU8JAD4_9GAMM</name>
<dbReference type="PROSITE" id="PS51257">
    <property type="entry name" value="PROKAR_LIPOPROTEIN"/>
    <property type="match status" value="1"/>
</dbReference>
<evidence type="ECO:0000256" key="1">
    <source>
        <dbReference type="SAM" id="MobiDB-lite"/>
    </source>
</evidence>
<dbReference type="InterPro" id="IPR014553">
    <property type="entry name" value="Aminopept"/>
</dbReference>
<keyword evidence="3" id="KW-1185">Reference proteome</keyword>
<evidence type="ECO:0000313" key="3">
    <source>
        <dbReference type="Proteomes" id="UP001381174"/>
    </source>
</evidence>
<accession>A0ABU8JAD4</accession>
<dbReference type="PIRSF" id="PIRSF029285">
    <property type="entry name" value="Aminopept"/>
    <property type="match status" value="1"/>
</dbReference>
<feature type="region of interest" description="Disordered" evidence="1">
    <location>
        <begin position="356"/>
        <end position="392"/>
    </location>
</feature>
<dbReference type="EMBL" id="JBBBNY010000002">
    <property type="protein sequence ID" value="MEI7036176.1"/>
    <property type="molecule type" value="Genomic_DNA"/>
</dbReference>